<evidence type="ECO:0000313" key="1">
    <source>
        <dbReference type="EMBL" id="KAF1912315.1"/>
    </source>
</evidence>
<reference evidence="1" key="1">
    <citation type="journal article" date="2020" name="Stud. Mycol.">
        <title>101 Dothideomycetes genomes: a test case for predicting lifestyles and emergence of pathogens.</title>
        <authorList>
            <person name="Haridas S."/>
            <person name="Albert R."/>
            <person name="Binder M."/>
            <person name="Bloem J."/>
            <person name="Labutti K."/>
            <person name="Salamov A."/>
            <person name="Andreopoulos B."/>
            <person name="Baker S."/>
            <person name="Barry K."/>
            <person name="Bills G."/>
            <person name="Bluhm B."/>
            <person name="Cannon C."/>
            <person name="Castanera R."/>
            <person name="Culley D."/>
            <person name="Daum C."/>
            <person name="Ezra D."/>
            <person name="Gonzalez J."/>
            <person name="Henrissat B."/>
            <person name="Kuo A."/>
            <person name="Liang C."/>
            <person name="Lipzen A."/>
            <person name="Lutzoni F."/>
            <person name="Magnuson J."/>
            <person name="Mondo S."/>
            <person name="Nolan M."/>
            <person name="Ohm R."/>
            <person name="Pangilinan J."/>
            <person name="Park H.-J."/>
            <person name="Ramirez L."/>
            <person name="Alfaro M."/>
            <person name="Sun H."/>
            <person name="Tritt A."/>
            <person name="Yoshinaga Y."/>
            <person name="Zwiers L.-H."/>
            <person name="Turgeon B."/>
            <person name="Goodwin S."/>
            <person name="Spatafora J."/>
            <person name="Crous P."/>
            <person name="Grigoriev I."/>
        </authorList>
    </citation>
    <scope>NUCLEOTIDE SEQUENCE</scope>
    <source>
        <strain evidence="1">HMLAC05119</strain>
    </source>
</reference>
<sequence length="204" mass="22399">MTVIALQVASNNEVSLLTHTELETVATNTTQLSVLLTEPASAASVLVSSPAFLYTEAANIINRSRKAVGWEVAAANRCEDRVTLDTTLSMSILNRVTRPSRGTSPIDTLRAEISWAQKKSIRVTIVTQSFIACRLRGYIPCASPWSYSTLHMNHQRDDITVPTNISINALLITQILKNSAHFGIWIFIPSVANLIPCRNVPRAI</sequence>
<accession>A0A6A5QA21</accession>
<organism evidence="1 2">
    <name type="scientific">Ampelomyces quisqualis</name>
    <name type="common">Powdery mildew agent</name>
    <dbReference type="NCBI Taxonomy" id="50730"/>
    <lineage>
        <taxon>Eukaryota</taxon>
        <taxon>Fungi</taxon>
        <taxon>Dikarya</taxon>
        <taxon>Ascomycota</taxon>
        <taxon>Pezizomycotina</taxon>
        <taxon>Dothideomycetes</taxon>
        <taxon>Pleosporomycetidae</taxon>
        <taxon>Pleosporales</taxon>
        <taxon>Pleosporineae</taxon>
        <taxon>Phaeosphaeriaceae</taxon>
        <taxon>Ampelomyces</taxon>
    </lineage>
</organism>
<proteinExistence type="predicted"/>
<keyword evidence="2" id="KW-1185">Reference proteome</keyword>
<gene>
    <name evidence="1" type="ORF">BDU57DRAFT_522523</name>
</gene>
<dbReference type="EMBL" id="ML979140">
    <property type="protein sequence ID" value="KAF1912315.1"/>
    <property type="molecule type" value="Genomic_DNA"/>
</dbReference>
<protein>
    <submittedName>
        <fullName evidence="1">Uncharacterized protein</fullName>
    </submittedName>
</protein>
<name>A0A6A5QA21_AMPQU</name>
<evidence type="ECO:0000313" key="2">
    <source>
        <dbReference type="Proteomes" id="UP000800096"/>
    </source>
</evidence>
<dbReference type="AlphaFoldDB" id="A0A6A5QA21"/>
<dbReference type="Proteomes" id="UP000800096">
    <property type="component" value="Unassembled WGS sequence"/>
</dbReference>